<dbReference type="GO" id="GO:0006260">
    <property type="term" value="P:DNA replication"/>
    <property type="evidence" value="ECO:0007669"/>
    <property type="project" value="InterPro"/>
</dbReference>
<dbReference type="GO" id="GO:0005829">
    <property type="term" value="C:cytosol"/>
    <property type="evidence" value="ECO:0007669"/>
    <property type="project" value="TreeGrafter"/>
</dbReference>
<sequence>DSACIIRNALPAASFEGIYSDIARAVYPYIDKYKKAPKANLDDLLDNILSKENKKAQRVGRAMKMIKRTHEGKLNAEHVMSRLDKRLRYFRIKTATRELLSLFNTGMEDDESIDQMEGILNQAARDRVETFNPGIRLGDKKRAINSLLRDDSEDVFPTGIKELDQYNLGPKRKTLHILVGLKKVGKTRWLVQLAQHAAMQGAKVLHVSLEMDEERMLKRYYQSFFAIAQHRTEIRRSKFKKDEFGRLTRVAYKKAKVRLALDDKRIRKELGKRIDRFGRRLNNIIIKSFPTRQLTFNHLVAYIDRLEIQEQFVPDLLIIDYPKLMRIDMNNFRLALGALLEDLR</sequence>
<dbReference type="SUPFAM" id="SSF52540">
    <property type="entry name" value="P-loop containing nucleoside triphosphate hydrolases"/>
    <property type="match status" value="1"/>
</dbReference>
<dbReference type="AlphaFoldDB" id="A0A0F8WVM6"/>
<organism evidence="2">
    <name type="scientific">marine sediment metagenome</name>
    <dbReference type="NCBI Taxonomy" id="412755"/>
    <lineage>
        <taxon>unclassified sequences</taxon>
        <taxon>metagenomes</taxon>
        <taxon>ecological metagenomes</taxon>
    </lineage>
</organism>
<feature type="non-terminal residue" evidence="2">
    <location>
        <position position="344"/>
    </location>
</feature>
<dbReference type="EMBL" id="LAZR01067000">
    <property type="protein sequence ID" value="KKK52475.1"/>
    <property type="molecule type" value="Genomic_DNA"/>
</dbReference>
<name>A0A0F8WVM6_9ZZZZ</name>
<feature type="domain" description="SF4 helicase" evidence="1">
    <location>
        <begin position="157"/>
        <end position="276"/>
    </location>
</feature>
<dbReference type="InterPro" id="IPR027417">
    <property type="entry name" value="P-loop_NTPase"/>
</dbReference>
<dbReference type="PANTHER" id="PTHR30153:SF2">
    <property type="entry name" value="REPLICATIVE DNA HELICASE"/>
    <property type="match status" value="1"/>
</dbReference>
<dbReference type="InterPro" id="IPR007694">
    <property type="entry name" value="DNA_helicase_DnaB-like_C"/>
</dbReference>
<dbReference type="Gene3D" id="3.40.50.300">
    <property type="entry name" value="P-loop containing nucleotide triphosphate hydrolases"/>
    <property type="match status" value="1"/>
</dbReference>
<evidence type="ECO:0000313" key="2">
    <source>
        <dbReference type="EMBL" id="KKK52475.1"/>
    </source>
</evidence>
<feature type="non-terminal residue" evidence="2">
    <location>
        <position position="1"/>
    </location>
</feature>
<dbReference type="GO" id="GO:0003678">
    <property type="term" value="F:DNA helicase activity"/>
    <property type="evidence" value="ECO:0007669"/>
    <property type="project" value="InterPro"/>
</dbReference>
<comment type="caution">
    <text evidence="2">The sequence shown here is derived from an EMBL/GenBank/DDBJ whole genome shotgun (WGS) entry which is preliminary data.</text>
</comment>
<accession>A0A0F8WVM6</accession>
<reference evidence="2" key="1">
    <citation type="journal article" date="2015" name="Nature">
        <title>Complex archaea that bridge the gap between prokaryotes and eukaryotes.</title>
        <authorList>
            <person name="Spang A."/>
            <person name="Saw J.H."/>
            <person name="Jorgensen S.L."/>
            <person name="Zaremba-Niedzwiedzka K."/>
            <person name="Martijn J."/>
            <person name="Lind A.E."/>
            <person name="van Eijk R."/>
            <person name="Schleper C."/>
            <person name="Guy L."/>
            <person name="Ettema T.J."/>
        </authorList>
    </citation>
    <scope>NUCLEOTIDE SEQUENCE</scope>
</reference>
<proteinExistence type="predicted"/>
<dbReference type="Pfam" id="PF03796">
    <property type="entry name" value="DnaB_C"/>
    <property type="match status" value="1"/>
</dbReference>
<protein>
    <recommendedName>
        <fullName evidence="1">SF4 helicase domain-containing protein</fullName>
    </recommendedName>
</protein>
<dbReference type="GO" id="GO:0005524">
    <property type="term" value="F:ATP binding"/>
    <property type="evidence" value="ECO:0007669"/>
    <property type="project" value="InterPro"/>
</dbReference>
<evidence type="ECO:0000259" key="1">
    <source>
        <dbReference type="Pfam" id="PF03796"/>
    </source>
</evidence>
<gene>
    <name evidence="2" type="ORF">LCGC14_3104550</name>
</gene>
<dbReference type="PANTHER" id="PTHR30153">
    <property type="entry name" value="REPLICATIVE DNA HELICASE DNAB"/>
    <property type="match status" value="1"/>
</dbReference>